<proteinExistence type="predicted"/>
<dbReference type="RefSeq" id="WP_344063437.1">
    <property type="nucleotide sequence ID" value="NZ_BAAAOH010000001.1"/>
</dbReference>
<sequence>MTKIDREERTKKLRAWTRAQGGVAHSIEARAAGYSAHDLALAVAGGDLVRIRRSWVATTDCDPTRLRAASISGRVTCVSAAKLEKLWIPRLDEKQQHPHIAVRPTSSRFDASGLNVHWAKGPVIVSRTVVTDPIVNVLFHIARCLPRLDALAVWESAIRKGLADPVVLAKVEWGSSLAKELAEMSSALSDSGLETIFIARLRDLPLQIRQQVRIDGHPVDALIGERLVTQLDGFEHHRAKDRRRDLRADARLALRGYTVLRFDYQQVFYDWPFVESTILTAVAQGLHRARR</sequence>
<dbReference type="Pfam" id="PF04480">
    <property type="entry name" value="DUF559"/>
    <property type="match status" value="1"/>
</dbReference>
<evidence type="ECO:0000313" key="3">
    <source>
        <dbReference type="Proteomes" id="UP001500326"/>
    </source>
</evidence>
<dbReference type="Gene3D" id="3.40.960.10">
    <property type="entry name" value="VSR Endonuclease"/>
    <property type="match status" value="1"/>
</dbReference>
<accession>A0ABP5E4N6</accession>
<protein>
    <recommendedName>
        <fullName evidence="1">DUF559 domain-containing protein</fullName>
    </recommendedName>
</protein>
<keyword evidence="3" id="KW-1185">Reference proteome</keyword>
<gene>
    <name evidence="2" type="ORF">GCM10009777_27990</name>
</gene>
<organism evidence="2 3">
    <name type="scientific">Microbacterium pumilum</name>
    <dbReference type="NCBI Taxonomy" id="344165"/>
    <lineage>
        <taxon>Bacteria</taxon>
        <taxon>Bacillati</taxon>
        <taxon>Actinomycetota</taxon>
        <taxon>Actinomycetes</taxon>
        <taxon>Micrococcales</taxon>
        <taxon>Microbacteriaceae</taxon>
        <taxon>Microbacterium</taxon>
    </lineage>
</organism>
<name>A0ABP5E4N6_9MICO</name>
<dbReference type="EMBL" id="BAAAOH010000001">
    <property type="protein sequence ID" value="GAA1991037.1"/>
    <property type="molecule type" value="Genomic_DNA"/>
</dbReference>
<evidence type="ECO:0000313" key="2">
    <source>
        <dbReference type="EMBL" id="GAA1991037.1"/>
    </source>
</evidence>
<feature type="domain" description="DUF559" evidence="1">
    <location>
        <begin position="206"/>
        <end position="282"/>
    </location>
</feature>
<comment type="caution">
    <text evidence="2">The sequence shown here is derived from an EMBL/GenBank/DDBJ whole genome shotgun (WGS) entry which is preliminary data.</text>
</comment>
<dbReference type="InterPro" id="IPR007569">
    <property type="entry name" value="DUF559"/>
</dbReference>
<evidence type="ECO:0000259" key="1">
    <source>
        <dbReference type="Pfam" id="PF04480"/>
    </source>
</evidence>
<reference evidence="3" key="1">
    <citation type="journal article" date="2019" name="Int. J. Syst. Evol. Microbiol.">
        <title>The Global Catalogue of Microorganisms (GCM) 10K type strain sequencing project: providing services to taxonomists for standard genome sequencing and annotation.</title>
        <authorList>
            <consortium name="The Broad Institute Genomics Platform"/>
            <consortium name="The Broad Institute Genome Sequencing Center for Infectious Disease"/>
            <person name="Wu L."/>
            <person name="Ma J."/>
        </authorList>
    </citation>
    <scope>NUCLEOTIDE SEQUENCE [LARGE SCALE GENOMIC DNA]</scope>
    <source>
        <strain evidence="3">JCM 14902</strain>
    </source>
</reference>
<dbReference type="Proteomes" id="UP001500326">
    <property type="component" value="Unassembled WGS sequence"/>
</dbReference>